<sequence length="314" mass="33172">MAEACSATLTVWRLVDGKPGHEKQSQALVEGLVNQRPVQTQTVPVGNLKHTLRALITGRWPELNTINAVSGVPDVVIGAGHATHLALLAMKRVYGAKAVVIMNPSLPSNWFDAVITPAHDGLQAGGNRLVSATALAPTVLSDPNPNLGLILLGGTNKHFAWPEPQILEAVNQLVTHQSGKHWLISNSRRTPNSTSNALNTWCQQHDDAEFISVDQCPPGWLAEQLTKVGEIWITKDSASMVAEALNTQAGVGLIDLPLIMPGTANKIAKAAQGLVDAGEVGVIASDQYNPAPPRSAAANHHLTVGAQLLALLGL</sequence>
<dbReference type="RefSeq" id="WP_345421478.1">
    <property type="nucleotide sequence ID" value="NZ_AP031496.1"/>
</dbReference>
<dbReference type="InterPro" id="IPR009367">
    <property type="entry name" value="Elm1-like"/>
</dbReference>
<dbReference type="AlphaFoldDB" id="A0AAV3U226"/>
<reference evidence="2" key="1">
    <citation type="journal article" date="2019" name="Int. J. Syst. Evol. Microbiol.">
        <title>The Global Catalogue of Microorganisms (GCM) 10K type strain sequencing project: providing services to taxonomists for standard genome sequencing and annotation.</title>
        <authorList>
            <consortium name="The Broad Institute Genomics Platform"/>
            <consortium name="The Broad Institute Genome Sequencing Center for Infectious Disease"/>
            <person name="Wu L."/>
            <person name="Ma J."/>
        </authorList>
    </citation>
    <scope>NUCLEOTIDE SEQUENCE [LARGE SCALE GENOMIC DNA]</scope>
    <source>
        <strain evidence="2">JCM 19134</strain>
    </source>
</reference>
<dbReference type="Pfam" id="PF06258">
    <property type="entry name" value="Mito_fiss_Elm1"/>
    <property type="match status" value="1"/>
</dbReference>
<evidence type="ECO:0008006" key="3">
    <source>
        <dbReference type="Google" id="ProtNLM"/>
    </source>
</evidence>
<proteinExistence type="predicted"/>
<organism evidence="1 2">
    <name type="scientific">Halioxenophilus aromaticivorans</name>
    <dbReference type="NCBI Taxonomy" id="1306992"/>
    <lineage>
        <taxon>Bacteria</taxon>
        <taxon>Pseudomonadati</taxon>
        <taxon>Pseudomonadota</taxon>
        <taxon>Gammaproteobacteria</taxon>
        <taxon>Alteromonadales</taxon>
        <taxon>Alteromonadaceae</taxon>
        <taxon>Halioxenophilus</taxon>
    </lineage>
</organism>
<comment type="caution">
    <text evidence="1">The sequence shown here is derived from an EMBL/GenBank/DDBJ whole genome shotgun (WGS) entry which is preliminary data.</text>
</comment>
<evidence type="ECO:0000313" key="1">
    <source>
        <dbReference type="EMBL" id="GAA4942673.1"/>
    </source>
</evidence>
<keyword evidence="2" id="KW-1185">Reference proteome</keyword>
<protein>
    <recommendedName>
        <fullName evidence="3">Nucleoside-diphosphate sugar epimerase</fullName>
    </recommendedName>
</protein>
<dbReference type="Proteomes" id="UP001409585">
    <property type="component" value="Unassembled WGS sequence"/>
</dbReference>
<gene>
    <name evidence="1" type="ORF">GCM10025791_21540</name>
</gene>
<evidence type="ECO:0000313" key="2">
    <source>
        <dbReference type="Proteomes" id="UP001409585"/>
    </source>
</evidence>
<name>A0AAV3U226_9ALTE</name>
<dbReference type="EMBL" id="BAABLX010000016">
    <property type="protein sequence ID" value="GAA4942673.1"/>
    <property type="molecule type" value="Genomic_DNA"/>
</dbReference>
<accession>A0AAV3U226</accession>